<sequence length="163" mass="18506">MFGSGRSTISLLKTKCLTIDASKFDLDLHGIVRLLRISPELEKLVTKFCDGRCEQYLCDYDDLDSYEVAECYLMLQKTVFTCLSSHLKTVEIIGLNASVDGYELVLNFVEFLLKNAGVLEKLIIYDAEHPHVTHTLDFVLEVSQKLLSFQRASPHAMIILFPK</sequence>
<dbReference type="InterPro" id="IPR006566">
    <property type="entry name" value="FBD"/>
</dbReference>
<dbReference type="AlphaFoldDB" id="A0A067KUY2"/>
<dbReference type="OrthoDB" id="1939276at2759"/>
<dbReference type="Pfam" id="PF08387">
    <property type="entry name" value="FBD"/>
    <property type="match status" value="1"/>
</dbReference>
<proteinExistence type="predicted"/>
<name>A0A067KUY2_JATCU</name>
<evidence type="ECO:0000259" key="1">
    <source>
        <dbReference type="SMART" id="SM00579"/>
    </source>
</evidence>
<evidence type="ECO:0000313" key="3">
    <source>
        <dbReference type="Proteomes" id="UP000027138"/>
    </source>
</evidence>
<feature type="domain" description="FBD" evidence="1">
    <location>
        <begin position="81"/>
        <end position="161"/>
    </location>
</feature>
<dbReference type="PANTHER" id="PTHR31900">
    <property type="entry name" value="F-BOX/RNI SUPERFAMILY PROTEIN-RELATED"/>
    <property type="match status" value="1"/>
</dbReference>
<dbReference type="EMBL" id="KK914482">
    <property type="protein sequence ID" value="KDP35649.1"/>
    <property type="molecule type" value="Genomic_DNA"/>
</dbReference>
<protein>
    <recommendedName>
        <fullName evidence="1">FBD domain-containing protein</fullName>
    </recommendedName>
</protein>
<gene>
    <name evidence="2" type="ORF">JCGZ_09087</name>
</gene>
<dbReference type="Proteomes" id="UP000027138">
    <property type="component" value="Unassembled WGS sequence"/>
</dbReference>
<keyword evidence="3" id="KW-1185">Reference proteome</keyword>
<dbReference type="InterPro" id="IPR050232">
    <property type="entry name" value="FBL13/AtMIF1-like"/>
</dbReference>
<dbReference type="SMART" id="SM00579">
    <property type="entry name" value="FBD"/>
    <property type="match status" value="1"/>
</dbReference>
<dbReference type="PANTHER" id="PTHR31900:SF30">
    <property type="entry name" value="SUPERFAMILY PROTEIN, PUTATIVE-RELATED"/>
    <property type="match status" value="1"/>
</dbReference>
<reference evidence="2 3" key="1">
    <citation type="journal article" date="2014" name="PLoS ONE">
        <title>Global Analysis of Gene Expression Profiles in Physic Nut (Jatropha curcas L.) Seedlings Exposed to Salt Stress.</title>
        <authorList>
            <person name="Zhang L."/>
            <person name="Zhang C."/>
            <person name="Wu P."/>
            <person name="Chen Y."/>
            <person name="Li M."/>
            <person name="Jiang H."/>
            <person name="Wu G."/>
        </authorList>
    </citation>
    <scope>NUCLEOTIDE SEQUENCE [LARGE SCALE GENOMIC DNA]</scope>
    <source>
        <strain evidence="3">cv. GZQX0401</strain>
        <tissue evidence="2">Young leaves</tissue>
    </source>
</reference>
<organism evidence="2 3">
    <name type="scientific">Jatropha curcas</name>
    <name type="common">Barbados nut</name>
    <dbReference type="NCBI Taxonomy" id="180498"/>
    <lineage>
        <taxon>Eukaryota</taxon>
        <taxon>Viridiplantae</taxon>
        <taxon>Streptophyta</taxon>
        <taxon>Embryophyta</taxon>
        <taxon>Tracheophyta</taxon>
        <taxon>Spermatophyta</taxon>
        <taxon>Magnoliopsida</taxon>
        <taxon>eudicotyledons</taxon>
        <taxon>Gunneridae</taxon>
        <taxon>Pentapetalae</taxon>
        <taxon>rosids</taxon>
        <taxon>fabids</taxon>
        <taxon>Malpighiales</taxon>
        <taxon>Euphorbiaceae</taxon>
        <taxon>Crotonoideae</taxon>
        <taxon>Jatropheae</taxon>
        <taxon>Jatropha</taxon>
    </lineage>
</organism>
<evidence type="ECO:0000313" key="2">
    <source>
        <dbReference type="EMBL" id="KDP35649.1"/>
    </source>
</evidence>
<accession>A0A067KUY2</accession>